<dbReference type="Pfam" id="PF13191">
    <property type="entry name" value="AAA_16"/>
    <property type="match status" value="1"/>
</dbReference>
<keyword evidence="2" id="KW-0067">ATP-binding</keyword>
<evidence type="ECO:0000313" key="5">
    <source>
        <dbReference type="Proteomes" id="UP000677152"/>
    </source>
</evidence>
<dbReference type="GO" id="GO:0004016">
    <property type="term" value="F:adenylate cyclase activity"/>
    <property type="evidence" value="ECO:0007669"/>
    <property type="project" value="TreeGrafter"/>
</dbReference>
<name>A0AA45L7P3_9PSEU</name>
<dbReference type="SMART" id="SM00421">
    <property type="entry name" value="HTH_LUXR"/>
    <property type="match status" value="1"/>
</dbReference>
<dbReference type="AlphaFoldDB" id="A0AA45L7P3"/>
<gene>
    <name evidence="4" type="ORF">KCV87_34420</name>
</gene>
<proteinExistence type="predicted"/>
<dbReference type="PROSITE" id="PS00622">
    <property type="entry name" value="HTH_LUXR_1"/>
    <property type="match status" value="1"/>
</dbReference>
<protein>
    <submittedName>
        <fullName evidence="4">Helix-turn-helix domain-containing protein</fullName>
    </submittedName>
</protein>
<dbReference type="PANTHER" id="PTHR16305">
    <property type="entry name" value="TESTICULAR SOLUBLE ADENYLYL CYCLASE"/>
    <property type="match status" value="1"/>
</dbReference>
<dbReference type="SUPFAM" id="SSF52540">
    <property type="entry name" value="P-loop containing nucleoside triphosphate hydrolases"/>
    <property type="match status" value="1"/>
</dbReference>
<dbReference type="SUPFAM" id="SSF46894">
    <property type="entry name" value="C-terminal effector domain of the bipartite response regulators"/>
    <property type="match status" value="1"/>
</dbReference>
<dbReference type="PRINTS" id="PR00038">
    <property type="entry name" value="HTHLUXR"/>
</dbReference>
<feature type="domain" description="HTH luxR-type" evidence="3">
    <location>
        <begin position="845"/>
        <end position="872"/>
    </location>
</feature>
<dbReference type="GO" id="GO:0005737">
    <property type="term" value="C:cytoplasm"/>
    <property type="evidence" value="ECO:0007669"/>
    <property type="project" value="TreeGrafter"/>
</dbReference>
<dbReference type="GO" id="GO:0005524">
    <property type="term" value="F:ATP binding"/>
    <property type="evidence" value="ECO:0007669"/>
    <property type="project" value="UniProtKB-KW"/>
</dbReference>
<dbReference type="GO" id="GO:0006355">
    <property type="term" value="P:regulation of DNA-templated transcription"/>
    <property type="evidence" value="ECO:0007669"/>
    <property type="project" value="InterPro"/>
</dbReference>
<reference evidence="4" key="1">
    <citation type="submission" date="2021-04" db="EMBL/GenBank/DDBJ databases">
        <title>Genomic sequence of Actinosynnema pretiosum subsp. pretiosum ATCC 31280 (C-14919).</title>
        <authorList>
            <person name="Bai L."/>
            <person name="Wang X."/>
            <person name="Xiao Y."/>
        </authorList>
    </citation>
    <scope>NUCLEOTIDE SEQUENCE</scope>
    <source>
        <strain evidence="4">ATCC 31280</strain>
    </source>
</reference>
<evidence type="ECO:0000259" key="3">
    <source>
        <dbReference type="PROSITE" id="PS00622"/>
    </source>
</evidence>
<dbReference type="EMBL" id="CP073249">
    <property type="protein sequence ID" value="QUF04348.1"/>
    <property type="molecule type" value="Genomic_DNA"/>
</dbReference>
<accession>A0AA45L7P3</accession>
<dbReference type="PANTHER" id="PTHR16305:SF35">
    <property type="entry name" value="TRANSCRIPTIONAL ACTIVATOR DOMAIN"/>
    <property type="match status" value="1"/>
</dbReference>
<dbReference type="InterPro" id="IPR000792">
    <property type="entry name" value="Tscrpt_reg_LuxR_C"/>
</dbReference>
<dbReference type="InterPro" id="IPR036388">
    <property type="entry name" value="WH-like_DNA-bd_sf"/>
</dbReference>
<dbReference type="Pfam" id="PF00196">
    <property type="entry name" value="GerE"/>
    <property type="match status" value="1"/>
</dbReference>
<evidence type="ECO:0000256" key="2">
    <source>
        <dbReference type="ARBA" id="ARBA00022840"/>
    </source>
</evidence>
<dbReference type="Proteomes" id="UP000677152">
    <property type="component" value="Chromosome"/>
</dbReference>
<sequence>MSATPAPASTPLVGRTRELAAISAVLGAAREGRGGALVLTGEPGAGKSALLDRALADATGFAVARATGAEFERDFPYAGLAQLCVPLLPHLDRVSPHHREALGVAFGLAEGAPDPFRVGLATLELLTSTARARPLLCLVDDAHWLDPASTTVLTFLARRIAADPVAVLFATRPPATDLDRLPGLPVAGLGDDAARALLGAFPLDERVRERLVAEARGNPLALLELPRAGGFAPPGPASAPTRVELGFRRRLDALPAPARLLLTTASADPTGDPDLLWPAARLLGVDVRQAGADAAATELAEFGARIRFCHPLARSAAYRAASPDERRRAHGALAEVTDPLLAPDRRAWHRAQATTSPDAEVATDLERCASRAQARGGVAAAAAFLERSAALSPDAGPRLARTLAAVRAHLDAGDGDAASTLLGTVDPAPLDEPRRASVELLRGRVAFTRPDDGSGPALMVGAAERLSSVDAERARDCLVEAIETSLLVGRGGGVVDEVVNRAARTAPPSARPDVLDALITLSRGGYRVAAPALEAALHGGGSPLWTRWPAISVMVAAELWDLDALAAIAEHLVTTGRDLGSPVALRLGLAQRATCATLVGDVAVAFAATAEEEAVADALGEPPLAHPRLHLAALRGRRADALELAESANRGPGGGRVTNLHWTTALLANGLGDHPAALAAAREATAPSRLFLVGAVLPELVEAAVRCGEDAVAVEALEALTERAEASPTPSGLGVAACARGLVTGEEEHYRDAVDLLARSPLVPYRARAHLLYGEWLRRKGRRRDAVAHLGSAHELLSASGAEGFARRAENELRAAGERVDRRAGADREKLTAQEVAVAGLVVGGATSQEVAVQLFVSKRTVDAHLRNIFRKLGITSRRQLKDHPDLVALDRLP</sequence>
<dbReference type="Gene3D" id="1.10.10.10">
    <property type="entry name" value="Winged helix-like DNA-binding domain superfamily/Winged helix DNA-binding domain"/>
    <property type="match status" value="1"/>
</dbReference>
<dbReference type="InterPro" id="IPR041664">
    <property type="entry name" value="AAA_16"/>
</dbReference>
<organism evidence="4 5">
    <name type="scientific">Actinosynnema pretiosum subsp. pretiosum</name>
    <dbReference type="NCBI Taxonomy" id="103721"/>
    <lineage>
        <taxon>Bacteria</taxon>
        <taxon>Bacillati</taxon>
        <taxon>Actinomycetota</taxon>
        <taxon>Actinomycetes</taxon>
        <taxon>Pseudonocardiales</taxon>
        <taxon>Pseudonocardiaceae</taxon>
        <taxon>Actinosynnema</taxon>
    </lineage>
</organism>
<dbReference type="InterPro" id="IPR016032">
    <property type="entry name" value="Sig_transdc_resp-reg_C-effctor"/>
</dbReference>
<evidence type="ECO:0000256" key="1">
    <source>
        <dbReference type="ARBA" id="ARBA00022741"/>
    </source>
</evidence>
<dbReference type="CDD" id="cd06170">
    <property type="entry name" value="LuxR_C_like"/>
    <property type="match status" value="1"/>
</dbReference>
<keyword evidence="1" id="KW-0547">Nucleotide-binding</keyword>
<evidence type="ECO:0000313" key="4">
    <source>
        <dbReference type="EMBL" id="QUF04348.1"/>
    </source>
</evidence>
<dbReference type="GO" id="GO:0003677">
    <property type="term" value="F:DNA binding"/>
    <property type="evidence" value="ECO:0007669"/>
    <property type="project" value="InterPro"/>
</dbReference>
<dbReference type="InterPro" id="IPR027417">
    <property type="entry name" value="P-loop_NTPase"/>
</dbReference>